<evidence type="ECO:0000313" key="2">
    <source>
        <dbReference type="Proteomes" id="UP000276133"/>
    </source>
</evidence>
<organism evidence="1 2">
    <name type="scientific">Brachionus plicatilis</name>
    <name type="common">Marine rotifer</name>
    <name type="synonym">Brachionus muelleri</name>
    <dbReference type="NCBI Taxonomy" id="10195"/>
    <lineage>
        <taxon>Eukaryota</taxon>
        <taxon>Metazoa</taxon>
        <taxon>Spiralia</taxon>
        <taxon>Gnathifera</taxon>
        <taxon>Rotifera</taxon>
        <taxon>Eurotatoria</taxon>
        <taxon>Monogononta</taxon>
        <taxon>Pseudotrocha</taxon>
        <taxon>Ploima</taxon>
        <taxon>Brachionidae</taxon>
        <taxon>Brachionus</taxon>
    </lineage>
</organism>
<protein>
    <submittedName>
        <fullName evidence="1">Uncharacterized protein</fullName>
    </submittedName>
</protein>
<accession>A0A3M7PTR5</accession>
<proteinExistence type="predicted"/>
<sequence length="111" mass="13161">MQIQFKNGIVSEYIKKFCRISMLAHRCADFVPWYKGLSVEFKINLNFTSNLTKKALRTNLKSTLSYPNYDFNLFENFCFKKSKDNFLLENISSKIEKGLKVRKQDNWDKNS</sequence>
<keyword evidence="2" id="KW-1185">Reference proteome</keyword>
<dbReference type="Proteomes" id="UP000276133">
    <property type="component" value="Unassembled WGS sequence"/>
</dbReference>
<evidence type="ECO:0000313" key="1">
    <source>
        <dbReference type="EMBL" id="RNA02131.1"/>
    </source>
</evidence>
<comment type="caution">
    <text evidence="1">The sequence shown here is derived from an EMBL/GenBank/DDBJ whole genome shotgun (WGS) entry which is preliminary data.</text>
</comment>
<gene>
    <name evidence="1" type="ORF">BpHYR1_005909</name>
</gene>
<dbReference type="EMBL" id="REGN01009037">
    <property type="protein sequence ID" value="RNA02131.1"/>
    <property type="molecule type" value="Genomic_DNA"/>
</dbReference>
<name>A0A3M7PTR5_BRAPC</name>
<reference evidence="1 2" key="1">
    <citation type="journal article" date="2018" name="Sci. Rep.">
        <title>Genomic signatures of local adaptation to the degree of environmental predictability in rotifers.</title>
        <authorList>
            <person name="Franch-Gras L."/>
            <person name="Hahn C."/>
            <person name="Garcia-Roger E.M."/>
            <person name="Carmona M.J."/>
            <person name="Serra M."/>
            <person name="Gomez A."/>
        </authorList>
    </citation>
    <scope>NUCLEOTIDE SEQUENCE [LARGE SCALE GENOMIC DNA]</scope>
    <source>
        <strain evidence="1">HYR1</strain>
    </source>
</reference>
<dbReference type="AlphaFoldDB" id="A0A3M7PTR5"/>